<dbReference type="AlphaFoldDB" id="A0A0F9IFN0"/>
<protein>
    <submittedName>
        <fullName evidence="3">Uncharacterized protein</fullName>
    </submittedName>
</protein>
<feature type="transmembrane region" description="Helical" evidence="2">
    <location>
        <begin position="948"/>
        <end position="970"/>
    </location>
</feature>
<keyword evidence="2" id="KW-1133">Transmembrane helix</keyword>
<accession>A0A0F9IFN0</accession>
<proteinExistence type="predicted"/>
<keyword evidence="2" id="KW-0812">Transmembrane</keyword>
<name>A0A0F9IFN0_9ZZZZ</name>
<feature type="transmembrane region" description="Helical" evidence="2">
    <location>
        <begin position="761"/>
        <end position="780"/>
    </location>
</feature>
<organism evidence="3">
    <name type="scientific">marine sediment metagenome</name>
    <dbReference type="NCBI Taxonomy" id="412755"/>
    <lineage>
        <taxon>unclassified sequences</taxon>
        <taxon>metagenomes</taxon>
        <taxon>ecological metagenomes</taxon>
    </lineage>
</organism>
<feature type="non-terminal residue" evidence="3">
    <location>
        <position position="1016"/>
    </location>
</feature>
<feature type="compositionally biased region" description="Basic residues" evidence="1">
    <location>
        <begin position="246"/>
        <end position="257"/>
    </location>
</feature>
<feature type="transmembrane region" description="Helical" evidence="2">
    <location>
        <begin position="906"/>
        <end position="928"/>
    </location>
</feature>
<gene>
    <name evidence="3" type="ORF">LCGC14_1664970</name>
</gene>
<evidence type="ECO:0000256" key="2">
    <source>
        <dbReference type="SAM" id="Phobius"/>
    </source>
</evidence>
<evidence type="ECO:0000313" key="3">
    <source>
        <dbReference type="EMBL" id="KKM18509.1"/>
    </source>
</evidence>
<dbReference type="EMBL" id="LAZR01014207">
    <property type="protein sequence ID" value="KKM18509.1"/>
    <property type="molecule type" value="Genomic_DNA"/>
</dbReference>
<feature type="region of interest" description="Disordered" evidence="1">
    <location>
        <begin position="238"/>
        <end position="272"/>
    </location>
</feature>
<feature type="transmembrane region" description="Helical" evidence="2">
    <location>
        <begin position="869"/>
        <end position="886"/>
    </location>
</feature>
<sequence length="1016" mass="116896">MKLKNKDFAGLSKMINIMENPYGKTNKHFGNVAKEMYSMAKENIDIYNKLIKDMWDILTDKEGFDVEENDLVKLKNCYIGMRKSKTLIGSPKDLLHGSKGAASIEMMLNLSEQSEKIISEIIEKEENKTIKSEEDRAYIRIENNVKFLSDIFLENFRRESISTQIRRGLSSAFNTGKIILNELKSINADTFDRMNKIVYSIVDLAANELVKHNQMRVEEKIWILDFISTFMKNLKNFNPDVDGKPPKSKSKSHISAKKGKEEKEEKENPQFTRAYNQQSIHIHRLVMGFVTLMTVVAFLSGFGIIIAAYFGGKQEKKTRQKAIPSISVTRKIVGTLEDIRQSVVNLLIAEKPHEKSVVTKLGDMNIPNFQLKVKAEITDASEKKTEITFDANMDIKQFNKRAETEEEKKLFENFIISAKNDVDHNESLKLFKVLNENMKDPDSNFSKLSESIAHGMHQLADLFSLENILYKRFEMYWNDVGFHDNESSSLVTTSDPEIRAKKTTTNLPVQDAFRELLNNTLYEGKKNLFENQNQVRELAENSLMNLRDRQYVNRANVSRWLDDFSFSFYDNNQGFLNWIDTRKQHYLKEYEDIKTLWKKEVDISNVIKNTALPFAELFVDSMETSIENIETKINNFNEQSIRQAQNQDLDNIVTNILLGNDSSRYNQENKAVVTKFIQDGGEWPECQKRLYYNIDNTSGIGIVRHTWMRTLIQWFSRGGTFSGEFIWFLIGGRSITSIINATSLAYTSIMAPFTGIPDVMTALWIIYEGVMVAFDAYVVMRQTLTLLRMYALIHKGVGAYIESKLPTIQQSIESLRKKGFLGNKSLQKIPLIKILGEHITHLGVSTNKIADKLESFAIAKLKDINEWEWPGYVIAATMFGLANYTLKFAYTLFNHAITVIPDMGPFATPTISAVVIISTTYMFGAGVLPRVINKRQLIEMEPRIKDEVMGFFHLVGGFANIVSMLPYYGFDIAFKYWRPKFRKKIIKQIESNEITAWYILLFQIFGSFVNILWMEA</sequence>
<feature type="compositionally biased region" description="Basic and acidic residues" evidence="1">
    <location>
        <begin position="258"/>
        <end position="268"/>
    </location>
</feature>
<keyword evidence="2" id="KW-0472">Membrane</keyword>
<feature type="transmembrane region" description="Helical" evidence="2">
    <location>
        <begin position="725"/>
        <end position="749"/>
    </location>
</feature>
<reference evidence="3" key="1">
    <citation type="journal article" date="2015" name="Nature">
        <title>Complex archaea that bridge the gap between prokaryotes and eukaryotes.</title>
        <authorList>
            <person name="Spang A."/>
            <person name="Saw J.H."/>
            <person name="Jorgensen S.L."/>
            <person name="Zaremba-Niedzwiedzka K."/>
            <person name="Martijn J."/>
            <person name="Lind A.E."/>
            <person name="van Eijk R."/>
            <person name="Schleper C."/>
            <person name="Guy L."/>
            <person name="Ettema T.J."/>
        </authorList>
    </citation>
    <scope>NUCLEOTIDE SEQUENCE</scope>
</reference>
<feature type="transmembrane region" description="Helical" evidence="2">
    <location>
        <begin position="285"/>
        <end position="311"/>
    </location>
</feature>
<comment type="caution">
    <text evidence="3">The sequence shown here is derived from an EMBL/GenBank/DDBJ whole genome shotgun (WGS) entry which is preliminary data.</text>
</comment>
<evidence type="ECO:0000256" key="1">
    <source>
        <dbReference type="SAM" id="MobiDB-lite"/>
    </source>
</evidence>
<feature type="transmembrane region" description="Helical" evidence="2">
    <location>
        <begin position="994"/>
        <end position="1013"/>
    </location>
</feature>